<sequence>MARETKKRKITRDEADYLITSRKRAAKASNVCASNMFDDLSYNKKFVWKKKIECEEGFSITRKREREIEREQVKELMGRERDEFYLKKIKARAELRLRAGRIKTIDILSLHLDEPCLVFEFLALKDMEDLRENIKVYLDLDRATPTRIRYWEALLVVCDWELAKARKKEALDGARLRGEISPAEFLDEQRGMCSSTEADVKDFLKRDSYSEIEVFQSEIESLMRSGSAIVMEHWEPILKHIRIYKAKAFLKEEWLNLEKDHTSITRQEVDAGFHGKNDQTETEGAQGTGPSSSPEILFGEETGDNFEMMTMGVMEEGDANFDEGILRSPVYWPIAWPDVQQSSSPELLYGEETGDKFEMKTMGVMEKGDAPGNIDQVTPQSPVYRPIAWPFAQQM</sequence>
<keyword evidence="4" id="KW-1185">Reference proteome</keyword>
<dbReference type="GO" id="GO:0045292">
    <property type="term" value="P:mRNA cis splicing, via spliceosome"/>
    <property type="evidence" value="ECO:0007669"/>
    <property type="project" value="TreeGrafter"/>
</dbReference>
<evidence type="ECO:0000256" key="1">
    <source>
        <dbReference type="SAM" id="MobiDB-lite"/>
    </source>
</evidence>
<dbReference type="PANTHER" id="PTHR21737:SF4">
    <property type="entry name" value="SPLICING FACTOR CACTIN"/>
    <property type="match status" value="1"/>
</dbReference>
<dbReference type="PANTHER" id="PTHR21737">
    <property type="entry name" value="POLYGLUTAMINE BINDING PROTEIN 1/MARVEL MEMBRANE-ASSOCIATING DOMAIN CONTAINING 3"/>
    <property type="match status" value="1"/>
</dbReference>
<reference evidence="3" key="1">
    <citation type="submission" date="2023-02" db="EMBL/GenBank/DDBJ databases">
        <title>Genome of toxic invasive species Heracleum sosnowskyi carries increased number of genes despite the absence of recent whole-genome duplications.</title>
        <authorList>
            <person name="Schelkunov M."/>
            <person name="Shtratnikova V."/>
            <person name="Makarenko M."/>
            <person name="Klepikova A."/>
            <person name="Omelchenko D."/>
            <person name="Novikova G."/>
            <person name="Obukhova E."/>
            <person name="Bogdanov V."/>
            <person name="Penin A."/>
            <person name="Logacheva M."/>
        </authorList>
    </citation>
    <scope>NUCLEOTIDE SEQUENCE</scope>
    <source>
        <strain evidence="3">Hsosn_3</strain>
        <tissue evidence="3">Leaf</tissue>
    </source>
</reference>
<dbReference type="InterPro" id="IPR018816">
    <property type="entry name" value="Cactin_central"/>
</dbReference>
<dbReference type="Pfam" id="PF10312">
    <property type="entry name" value="Cactin_mid"/>
    <property type="match status" value="1"/>
</dbReference>
<dbReference type="Proteomes" id="UP001237642">
    <property type="component" value="Unassembled WGS sequence"/>
</dbReference>
<organism evidence="3 4">
    <name type="scientific">Heracleum sosnowskyi</name>
    <dbReference type="NCBI Taxonomy" id="360622"/>
    <lineage>
        <taxon>Eukaryota</taxon>
        <taxon>Viridiplantae</taxon>
        <taxon>Streptophyta</taxon>
        <taxon>Embryophyta</taxon>
        <taxon>Tracheophyta</taxon>
        <taxon>Spermatophyta</taxon>
        <taxon>Magnoliopsida</taxon>
        <taxon>eudicotyledons</taxon>
        <taxon>Gunneridae</taxon>
        <taxon>Pentapetalae</taxon>
        <taxon>asterids</taxon>
        <taxon>campanulids</taxon>
        <taxon>Apiales</taxon>
        <taxon>Apiaceae</taxon>
        <taxon>Apioideae</taxon>
        <taxon>apioid superclade</taxon>
        <taxon>Tordylieae</taxon>
        <taxon>Tordyliinae</taxon>
        <taxon>Heracleum</taxon>
    </lineage>
</organism>
<feature type="domain" description="Splicing factor cactin central" evidence="2">
    <location>
        <begin position="66"/>
        <end position="252"/>
    </location>
</feature>
<proteinExistence type="predicted"/>
<evidence type="ECO:0000259" key="2">
    <source>
        <dbReference type="Pfam" id="PF10312"/>
    </source>
</evidence>
<protein>
    <recommendedName>
        <fullName evidence="2">Splicing factor cactin central domain-containing protein</fullName>
    </recommendedName>
</protein>
<gene>
    <name evidence="3" type="ORF">POM88_018244</name>
</gene>
<accession>A0AAD8IR03</accession>
<dbReference type="GO" id="GO:0005681">
    <property type="term" value="C:spliceosomal complex"/>
    <property type="evidence" value="ECO:0007669"/>
    <property type="project" value="TreeGrafter"/>
</dbReference>
<name>A0AAD8IR03_9APIA</name>
<evidence type="ECO:0000313" key="4">
    <source>
        <dbReference type="Proteomes" id="UP001237642"/>
    </source>
</evidence>
<feature type="compositionally biased region" description="Polar residues" evidence="1">
    <location>
        <begin position="282"/>
        <end position="294"/>
    </location>
</feature>
<comment type="caution">
    <text evidence="3">The sequence shown here is derived from an EMBL/GenBank/DDBJ whole genome shotgun (WGS) entry which is preliminary data.</text>
</comment>
<evidence type="ECO:0000313" key="3">
    <source>
        <dbReference type="EMBL" id="KAK1390066.1"/>
    </source>
</evidence>
<dbReference type="AlphaFoldDB" id="A0AAD8IR03"/>
<reference evidence="3" key="2">
    <citation type="submission" date="2023-05" db="EMBL/GenBank/DDBJ databases">
        <authorList>
            <person name="Schelkunov M.I."/>
        </authorList>
    </citation>
    <scope>NUCLEOTIDE SEQUENCE</scope>
    <source>
        <strain evidence="3">Hsosn_3</strain>
        <tissue evidence="3">Leaf</tissue>
    </source>
</reference>
<feature type="region of interest" description="Disordered" evidence="1">
    <location>
        <begin position="271"/>
        <end position="294"/>
    </location>
</feature>
<dbReference type="GO" id="GO:0005737">
    <property type="term" value="C:cytoplasm"/>
    <property type="evidence" value="ECO:0007669"/>
    <property type="project" value="TreeGrafter"/>
</dbReference>
<dbReference type="EMBL" id="JAUIZM010000004">
    <property type="protein sequence ID" value="KAK1390066.1"/>
    <property type="molecule type" value="Genomic_DNA"/>
</dbReference>